<feature type="transmembrane region" description="Helical" evidence="8">
    <location>
        <begin position="141"/>
        <end position="162"/>
    </location>
</feature>
<dbReference type="Gene3D" id="1.10.3860.10">
    <property type="entry name" value="Sodium:dicarboxylate symporter"/>
    <property type="match status" value="1"/>
</dbReference>
<evidence type="ECO:0000256" key="4">
    <source>
        <dbReference type="ARBA" id="ARBA00022692"/>
    </source>
</evidence>
<feature type="transmembrane region" description="Helical" evidence="8">
    <location>
        <begin position="38"/>
        <end position="62"/>
    </location>
</feature>
<dbReference type="EMBL" id="CP000473">
    <property type="protein sequence ID" value="ABJ82111.1"/>
    <property type="molecule type" value="Genomic_DNA"/>
</dbReference>
<dbReference type="HOGENOM" id="CLU_019375_7_0_0"/>
<evidence type="ECO:0000256" key="5">
    <source>
        <dbReference type="ARBA" id="ARBA00022847"/>
    </source>
</evidence>
<reference evidence="9" key="1">
    <citation type="submission" date="2006-10" db="EMBL/GenBank/DDBJ databases">
        <title>Complete sequence of Solibacter usitatus Ellin6076.</title>
        <authorList>
            <consortium name="US DOE Joint Genome Institute"/>
            <person name="Copeland A."/>
            <person name="Lucas S."/>
            <person name="Lapidus A."/>
            <person name="Barry K."/>
            <person name="Detter J.C."/>
            <person name="Glavina del Rio T."/>
            <person name="Hammon N."/>
            <person name="Israni S."/>
            <person name="Dalin E."/>
            <person name="Tice H."/>
            <person name="Pitluck S."/>
            <person name="Thompson L.S."/>
            <person name="Brettin T."/>
            <person name="Bruce D."/>
            <person name="Han C."/>
            <person name="Tapia R."/>
            <person name="Gilna P."/>
            <person name="Schmutz J."/>
            <person name="Larimer F."/>
            <person name="Land M."/>
            <person name="Hauser L."/>
            <person name="Kyrpides N."/>
            <person name="Mikhailova N."/>
            <person name="Janssen P.H."/>
            <person name="Kuske C.R."/>
            <person name="Richardson P."/>
        </authorList>
    </citation>
    <scope>NUCLEOTIDE SEQUENCE</scope>
    <source>
        <strain evidence="9">Ellin6076</strain>
    </source>
</reference>
<comment type="subcellular location">
    <subcellularLocation>
        <location evidence="1">Cell membrane</location>
        <topology evidence="1">Multi-pass membrane protein</topology>
    </subcellularLocation>
</comment>
<keyword evidence="3" id="KW-1003">Cell membrane</keyword>
<evidence type="ECO:0000256" key="2">
    <source>
        <dbReference type="ARBA" id="ARBA00022448"/>
    </source>
</evidence>
<evidence type="ECO:0000313" key="9">
    <source>
        <dbReference type="EMBL" id="ABJ82111.1"/>
    </source>
</evidence>
<dbReference type="FunFam" id="1.10.3860.10:FF:000001">
    <property type="entry name" value="C4-dicarboxylate transport protein"/>
    <property type="match status" value="1"/>
</dbReference>
<dbReference type="InterPro" id="IPR001991">
    <property type="entry name" value="Na-dicarboxylate_symporter"/>
</dbReference>
<dbReference type="GO" id="GO:0015293">
    <property type="term" value="F:symporter activity"/>
    <property type="evidence" value="ECO:0007669"/>
    <property type="project" value="UniProtKB-KW"/>
</dbReference>
<dbReference type="PANTHER" id="PTHR42865">
    <property type="entry name" value="PROTON/GLUTAMATE-ASPARTATE SYMPORTER"/>
    <property type="match status" value="1"/>
</dbReference>
<organism evidence="9">
    <name type="scientific">Solibacter usitatus (strain Ellin6076)</name>
    <dbReference type="NCBI Taxonomy" id="234267"/>
    <lineage>
        <taxon>Bacteria</taxon>
        <taxon>Pseudomonadati</taxon>
        <taxon>Acidobacteriota</taxon>
        <taxon>Terriglobia</taxon>
        <taxon>Bryobacterales</taxon>
        <taxon>Solibacteraceae</taxon>
        <taxon>Candidatus Solibacter</taxon>
    </lineage>
</organism>
<dbReference type="GO" id="GO:0005886">
    <property type="term" value="C:plasma membrane"/>
    <property type="evidence" value="ECO:0007669"/>
    <property type="project" value="UniProtKB-SubCell"/>
</dbReference>
<dbReference type="OrthoDB" id="9768885at2"/>
<evidence type="ECO:0000256" key="8">
    <source>
        <dbReference type="SAM" id="Phobius"/>
    </source>
</evidence>
<keyword evidence="5" id="KW-0769">Symport</keyword>
<sequence precursor="true">MKRISLTAWIFIGMAAGVALGVLAPSFAAQLGLLSTIFLRLIRSIIAPLIFATLVAGIAGGGDIKHMGRIGGKAILYFEIVTTFALFLGLGIVNLVRPGDGVPIARTAADKVAAGPPASLATIVEHTFPASIIDAMARNDVLQVVVFAFLFGAACAAIGGKAEPVVSFCSSLAEVMFRYTRYVMYLAPLGVGAALAVTVGAKGIGVLFGLGKLILTMYSALILFVVIVLGAVVSITRIPMRSFYQAVREPFMIAFSTASSEAALPLALENMEKFGVPKHIVGFVLPTGYSFNLDGTTLYLSMASMFVAQAAGVHMTFGEQLIMMLTLMLTSKGVAGVPRSALVILAGTLTTFHLPVEGFALLLGVDAVLDMARTSVNVLGNCLASAVVARWEGFKVG</sequence>
<gene>
    <name evidence="9" type="ordered locus">Acid_1117</name>
</gene>
<feature type="transmembrane region" description="Helical" evidence="8">
    <location>
        <begin position="213"/>
        <end position="238"/>
    </location>
</feature>
<dbReference type="PANTHER" id="PTHR42865:SF7">
    <property type="entry name" value="PROTON_GLUTAMATE-ASPARTATE SYMPORTER"/>
    <property type="match status" value="1"/>
</dbReference>
<dbReference type="KEGG" id="sus:Acid_1117"/>
<feature type="transmembrane region" description="Helical" evidence="8">
    <location>
        <begin position="74"/>
        <end position="96"/>
    </location>
</feature>
<dbReference type="GO" id="GO:0006835">
    <property type="term" value="P:dicarboxylic acid transport"/>
    <property type="evidence" value="ECO:0007669"/>
    <property type="project" value="TreeGrafter"/>
</dbReference>
<dbReference type="AlphaFoldDB" id="Q02A15"/>
<name>Q02A15_SOLUE</name>
<keyword evidence="2" id="KW-0813">Transport</keyword>
<keyword evidence="7 8" id="KW-0472">Membrane</keyword>
<evidence type="ECO:0000256" key="6">
    <source>
        <dbReference type="ARBA" id="ARBA00022989"/>
    </source>
</evidence>
<keyword evidence="4 8" id="KW-0812">Transmembrane</keyword>
<keyword evidence="6 8" id="KW-1133">Transmembrane helix</keyword>
<dbReference type="InterPro" id="IPR018107">
    <property type="entry name" value="Na-dicarboxylate_symporter_CS"/>
</dbReference>
<feature type="transmembrane region" description="Helical" evidence="8">
    <location>
        <begin position="182"/>
        <end position="201"/>
    </location>
</feature>
<dbReference type="eggNOG" id="COG1301">
    <property type="taxonomic scope" value="Bacteria"/>
</dbReference>
<evidence type="ECO:0000256" key="1">
    <source>
        <dbReference type="ARBA" id="ARBA00004651"/>
    </source>
</evidence>
<dbReference type="Pfam" id="PF00375">
    <property type="entry name" value="SDF"/>
    <property type="match status" value="1"/>
</dbReference>
<dbReference type="InterPro" id="IPR036458">
    <property type="entry name" value="Na:dicarbo_symporter_sf"/>
</dbReference>
<dbReference type="PRINTS" id="PR00173">
    <property type="entry name" value="EDTRNSPORT"/>
</dbReference>
<dbReference type="PROSITE" id="PS00714">
    <property type="entry name" value="NA_DICARBOXYL_SYMP_2"/>
    <property type="match status" value="1"/>
</dbReference>
<dbReference type="STRING" id="234267.Acid_1117"/>
<protein>
    <submittedName>
        <fullName evidence="9">Sodium:dicarboxylate symporter</fullName>
    </submittedName>
</protein>
<dbReference type="InParanoid" id="Q02A15"/>
<evidence type="ECO:0000256" key="3">
    <source>
        <dbReference type="ARBA" id="ARBA00022475"/>
    </source>
</evidence>
<dbReference type="SUPFAM" id="SSF118215">
    <property type="entry name" value="Proton glutamate symport protein"/>
    <property type="match status" value="1"/>
</dbReference>
<evidence type="ECO:0000256" key="7">
    <source>
        <dbReference type="ARBA" id="ARBA00023136"/>
    </source>
</evidence>
<accession>Q02A15</accession>
<feature type="transmembrane region" description="Helical" evidence="8">
    <location>
        <begin position="298"/>
        <end position="318"/>
    </location>
</feature>
<proteinExistence type="predicted"/>